<accession>A0A9D4GSJ0</accession>
<keyword evidence="2" id="KW-1185">Reference proteome</keyword>
<organism evidence="1 2">
    <name type="scientific">Dreissena polymorpha</name>
    <name type="common">Zebra mussel</name>
    <name type="synonym">Mytilus polymorpha</name>
    <dbReference type="NCBI Taxonomy" id="45954"/>
    <lineage>
        <taxon>Eukaryota</taxon>
        <taxon>Metazoa</taxon>
        <taxon>Spiralia</taxon>
        <taxon>Lophotrochozoa</taxon>
        <taxon>Mollusca</taxon>
        <taxon>Bivalvia</taxon>
        <taxon>Autobranchia</taxon>
        <taxon>Heteroconchia</taxon>
        <taxon>Euheterodonta</taxon>
        <taxon>Imparidentia</taxon>
        <taxon>Neoheterodontei</taxon>
        <taxon>Myida</taxon>
        <taxon>Dreissenoidea</taxon>
        <taxon>Dreissenidae</taxon>
        <taxon>Dreissena</taxon>
    </lineage>
</organism>
<dbReference type="AlphaFoldDB" id="A0A9D4GSJ0"/>
<gene>
    <name evidence="1" type="ORF">DPMN_123929</name>
</gene>
<sequence>MPGPQAVMFFNQPETFSNIGQDIFWTNLQTNFHEDWTINVEFRPCKEKALPPGGSIMQSTETIFELVKDIIWTNLLTKKNAPPPSSHVFSPIGIIFKLNQDIIGTNLVTQFHGTINARHLMRVE</sequence>
<protein>
    <submittedName>
        <fullName evidence="1">Uncharacterized protein</fullName>
    </submittedName>
</protein>
<dbReference type="EMBL" id="JAIWYP010000005">
    <property type="protein sequence ID" value="KAH3822158.1"/>
    <property type="molecule type" value="Genomic_DNA"/>
</dbReference>
<evidence type="ECO:0000313" key="2">
    <source>
        <dbReference type="Proteomes" id="UP000828390"/>
    </source>
</evidence>
<proteinExistence type="predicted"/>
<comment type="caution">
    <text evidence="1">The sequence shown here is derived from an EMBL/GenBank/DDBJ whole genome shotgun (WGS) entry which is preliminary data.</text>
</comment>
<reference evidence="1" key="2">
    <citation type="submission" date="2020-11" db="EMBL/GenBank/DDBJ databases">
        <authorList>
            <person name="McCartney M.A."/>
            <person name="Auch B."/>
            <person name="Kono T."/>
            <person name="Mallez S."/>
            <person name="Becker A."/>
            <person name="Gohl D.M."/>
            <person name="Silverstein K.A.T."/>
            <person name="Koren S."/>
            <person name="Bechman K.B."/>
            <person name="Herman A."/>
            <person name="Abrahante J.E."/>
            <person name="Garbe J."/>
        </authorList>
    </citation>
    <scope>NUCLEOTIDE SEQUENCE</scope>
    <source>
        <strain evidence="1">Duluth1</strain>
        <tissue evidence="1">Whole animal</tissue>
    </source>
</reference>
<dbReference type="Proteomes" id="UP000828390">
    <property type="component" value="Unassembled WGS sequence"/>
</dbReference>
<name>A0A9D4GSJ0_DREPO</name>
<reference evidence="1" key="1">
    <citation type="journal article" date="2019" name="bioRxiv">
        <title>The Genome of the Zebra Mussel, Dreissena polymorpha: A Resource for Invasive Species Research.</title>
        <authorList>
            <person name="McCartney M.A."/>
            <person name="Auch B."/>
            <person name="Kono T."/>
            <person name="Mallez S."/>
            <person name="Zhang Y."/>
            <person name="Obille A."/>
            <person name="Becker A."/>
            <person name="Abrahante J.E."/>
            <person name="Garbe J."/>
            <person name="Badalamenti J.P."/>
            <person name="Herman A."/>
            <person name="Mangelson H."/>
            <person name="Liachko I."/>
            <person name="Sullivan S."/>
            <person name="Sone E.D."/>
            <person name="Koren S."/>
            <person name="Silverstein K.A.T."/>
            <person name="Beckman K.B."/>
            <person name="Gohl D.M."/>
        </authorList>
    </citation>
    <scope>NUCLEOTIDE SEQUENCE</scope>
    <source>
        <strain evidence="1">Duluth1</strain>
        <tissue evidence="1">Whole animal</tissue>
    </source>
</reference>
<evidence type="ECO:0000313" key="1">
    <source>
        <dbReference type="EMBL" id="KAH3822158.1"/>
    </source>
</evidence>